<dbReference type="PANTHER" id="PTHR11102">
    <property type="entry name" value="SEL-1-LIKE PROTEIN"/>
    <property type="match status" value="1"/>
</dbReference>
<evidence type="ECO:0000313" key="3">
    <source>
        <dbReference type="EMBL" id="KPP92691.1"/>
    </source>
</evidence>
<sequence length="284" mass="29767">MRLAWIIGVFCLACGPAQAQLRAADGLAALEAGDAAGARAIWEPLAERGDVLAQYNLGVLALRGEGDALRWFTAAAESGHLPAQTALAGLLADRQDWHGAARWYAAAAQQGNAGAAHSLGVLHDRGLLGDESRTQASRWFRQAAEAGHVPAQFALGTLLTEENVPEAAQWFARAAEAGHVEAQFNHARGLEPTDPVAARRWYASAAIAGFGASSYNLALMHARGQGAAQSFRAALAWALVAQEQGFEQAKTLAGALQEVMSPDAQNAAREIAARCLADASACPR</sequence>
<feature type="signal peptide" evidence="1">
    <location>
        <begin position="1"/>
        <end position="19"/>
    </location>
</feature>
<evidence type="ECO:0000313" key="2">
    <source>
        <dbReference type="EMBL" id="CUX80236.1"/>
    </source>
</evidence>
<dbReference type="AlphaFoldDB" id="A0A0P7W6X6"/>
<dbReference type="EMBL" id="FBYC01000004">
    <property type="protein sequence ID" value="CUX80236.1"/>
    <property type="molecule type" value="Genomic_DNA"/>
</dbReference>
<dbReference type="Proteomes" id="UP000182045">
    <property type="component" value="Unassembled WGS sequence"/>
</dbReference>
<dbReference type="RefSeq" id="WP_072245313.1">
    <property type="nucleotide sequence ID" value="NZ_FBYC01000004.1"/>
</dbReference>
<dbReference type="STRING" id="1666912.Ga0058931_0943"/>
<name>A0A0P7W6X6_9RHOB</name>
<dbReference type="Gene3D" id="1.25.40.10">
    <property type="entry name" value="Tetratricopeptide repeat domain"/>
    <property type="match status" value="2"/>
</dbReference>
<dbReference type="Proteomes" id="UP000050413">
    <property type="component" value="Unassembled WGS sequence"/>
</dbReference>
<feature type="chain" id="PRO_5010328515" evidence="1">
    <location>
        <begin position="20"/>
        <end position="284"/>
    </location>
</feature>
<dbReference type="InterPro" id="IPR006597">
    <property type="entry name" value="Sel1-like"/>
</dbReference>
<evidence type="ECO:0000313" key="4">
    <source>
        <dbReference type="Proteomes" id="UP000050413"/>
    </source>
</evidence>
<keyword evidence="5" id="KW-1185">Reference proteome</keyword>
<keyword evidence="1" id="KW-0732">Signal</keyword>
<protein>
    <submittedName>
        <fullName evidence="3">TPR repeat protein SEL1 subfamily</fullName>
    </submittedName>
</protein>
<dbReference type="InterPro" id="IPR011990">
    <property type="entry name" value="TPR-like_helical_dom_sf"/>
</dbReference>
<evidence type="ECO:0000256" key="1">
    <source>
        <dbReference type="SAM" id="SignalP"/>
    </source>
</evidence>
<comment type="caution">
    <text evidence="3">The sequence shown here is derived from an EMBL/GenBank/DDBJ whole genome shotgun (WGS) entry which is preliminary data.</text>
</comment>
<dbReference type="SMART" id="SM00671">
    <property type="entry name" value="SEL1"/>
    <property type="match status" value="6"/>
</dbReference>
<dbReference type="SUPFAM" id="SSF81901">
    <property type="entry name" value="HCP-like"/>
    <property type="match status" value="2"/>
</dbReference>
<dbReference type="Pfam" id="PF08238">
    <property type="entry name" value="Sel1"/>
    <property type="match status" value="6"/>
</dbReference>
<dbReference type="InterPro" id="IPR050767">
    <property type="entry name" value="Sel1_AlgK"/>
</dbReference>
<evidence type="ECO:0000313" key="5">
    <source>
        <dbReference type="Proteomes" id="UP000182045"/>
    </source>
</evidence>
<dbReference type="EMBL" id="LJSG01000011">
    <property type="protein sequence ID" value="KPP92691.1"/>
    <property type="molecule type" value="Genomic_DNA"/>
</dbReference>
<accession>A0A0P7W6X6</accession>
<gene>
    <name evidence="2" type="ORF">Ga0058931_0943</name>
    <name evidence="3" type="ORF">HLUCCA05_09865</name>
</gene>
<reference evidence="3 4" key="1">
    <citation type="submission" date="2015-09" db="EMBL/GenBank/DDBJ databases">
        <title>Identification and resolution of microdiversity through metagenomic sequencing of parallel consortia.</title>
        <authorList>
            <person name="Nelson W.C."/>
            <person name="Romine M.F."/>
            <person name="Lindemann S.R."/>
        </authorList>
    </citation>
    <scope>NUCLEOTIDE SEQUENCE [LARGE SCALE GENOMIC DNA]</scope>
    <source>
        <strain evidence="3">HL-91</strain>
    </source>
</reference>
<proteinExistence type="predicted"/>
<reference evidence="2 5" key="2">
    <citation type="submission" date="2016-01" db="EMBL/GenBank/DDBJ databases">
        <authorList>
            <person name="Varghese N."/>
        </authorList>
    </citation>
    <scope>NUCLEOTIDE SEQUENCE [LARGE SCALE GENOMIC DNA]</scope>
    <source>
        <strain evidence="2 5">HL-91</strain>
    </source>
</reference>
<organism evidence="3 4">
    <name type="scientific">Roseibaca calidilacus</name>
    <dbReference type="NCBI Taxonomy" id="1666912"/>
    <lineage>
        <taxon>Bacteria</taxon>
        <taxon>Pseudomonadati</taxon>
        <taxon>Pseudomonadota</taxon>
        <taxon>Alphaproteobacteria</taxon>
        <taxon>Rhodobacterales</taxon>
        <taxon>Paracoccaceae</taxon>
        <taxon>Roseinatronobacter</taxon>
    </lineage>
</organism>
<dbReference type="PANTHER" id="PTHR11102:SF160">
    <property type="entry name" value="ERAD-ASSOCIATED E3 UBIQUITIN-PROTEIN LIGASE COMPONENT HRD3"/>
    <property type="match status" value="1"/>
</dbReference>